<feature type="region of interest" description="Disordered" evidence="8">
    <location>
        <begin position="398"/>
        <end position="428"/>
    </location>
</feature>
<keyword evidence="12" id="KW-1185">Reference proteome</keyword>
<dbReference type="EMBL" id="FXUV01000024">
    <property type="protein sequence ID" value="SMQ12543.1"/>
    <property type="molecule type" value="Genomic_DNA"/>
</dbReference>
<keyword evidence="5 7" id="KW-0548">Nucleotidyltransferase</keyword>
<protein>
    <recommendedName>
        <fullName evidence="3 7">UTP--glucose-1-phosphate uridylyltransferase</fullName>
        <ecNumber evidence="2 7">2.7.7.9</ecNumber>
    </recommendedName>
    <alternativeName>
        <fullName evidence="7">UDP-glucose pyrophosphorylase</fullName>
    </alternativeName>
</protein>
<gene>
    <name evidence="11" type="primary">gtaB_1</name>
    <name evidence="11" type="ORF">KEBURONENSIS_01425</name>
    <name evidence="10" type="ORF">KEBURONENSIS_01444</name>
</gene>
<feature type="domain" description="Nucleotidyl transferase" evidence="9">
    <location>
        <begin position="14"/>
        <end position="268"/>
    </location>
</feature>
<dbReference type="EC" id="2.7.7.9" evidence="2 7"/>
<evidence type="ECO:0000256" key="1">
    <source>
        <dbReference type="ARBA" id="ARBA00006890"/>
    </source>
</evidence>
<dbReference type="PANTHER" id="PTHR43197:SF1">
    <property type="entry name" value="UTP--GLUCOSE-1-PHOSPHATE URIDYLYLTRANSFERASE"/>
    <property type="match status" value="1"/>
</dbReference>
<organism evidence="11 12">
    <name type="scientific">Kingella negevensis</name>
    <dbReference type="NCBI Taxonomy" id="1522312"/>
    <lineage>
        <taxon>Bacteria</taxon>
        <taxon>Pseudomonadati</taxon>
        <taxon>Pseudomonadota</taxon>
        <taxon>Betaproteobacteria</taxon>
        <taxon>Neisseriales</taxon>
        <taxon>Neisseriaceae</taxon>
        <taxon>Kingella</taxon>
    </lineage>
</organism>
<dbReference type="GO" id="GO:0003983">
    <property type="term" value="F:UTP:glucose-1-phosphate uridylyltransferase activity"/>
    <property type="evidence" value="ECO:0007669"/>
    <property type="project" value="UniProtKB-EC"/>
</dbReference>
<evidence type="ECO:0000313" key="11">
    <source>
        <dbReference type="EMBL" id="SNB71612.1"/>
    </source>
</evidence>
<evidence type="ECO:0000256" key="6">
    <source>
        <dbReference type="ARBA" id="ARBA00048128"/>
    </source>
</evidence>
<dbReference type="InterPro" id="IPR005771">
    <property type="entry name" value="GalU_uridylyltTrfase_bac/arc"/>
</dbReference>
<proteinExistence type="inferred from homology"/>
<dbReference type="EMBL" id="FXUV02000028">
    <property type="protein sequence ID" value="SNB71612.1"/>
    <property type="molecule type" value="Genomic_DNA"/>
</dbReference>
<dbReference type="AlphaFoldDB" id="A0A238TBQ4"/>
<dbReference type="InterPro" id="IPR005835">
    <property type="entry name" value="NTP_transferase_dom"/>
</dbReference>
<keyword evidence="4 7" id="KW-0808">Transferase</keyword>
<evidence type="ECO:0000256" key="2">
    <source>
        <dbReference type="ARBA" id="ARBA00012415"/>
    </source>
</evidence>
<dbReference type="Pfam" id="PF00483">
    <property type="entry name" value="NTP_transferase"/>
    <property type="match status" value="1"/>
</dbReference>
<dbReference type="Proteomes" id="UP000215450">
    <property type="component" value="Unassembled WGS sequence"/>
</dbReference>
<evidence type="ECO:0000256" key="8">
    <source>
        <dbReference type="SAM" id="MobiDB-lite"/>
    </source>
</evidence>
<dbReference type="CDD" id="cd02541">
    <property type="entry name" value="UGPase_prokaryotic"/>
    <property type="match status" value="1"/>
</dbReference>
<evidence type="ECO:0000256" key="5">
    <source>
        <dbReference type="ARBA" id="ARBA00022695"/>
    </source>
</evidence>
<evidence type="ECO:0000259" key="9">
    <source>
        <dbReference type="Pfam" id="PF00483"/>
    </source>
</evidence>
<dbReference type="NCBIfam" id="TIGR01099">
    <property type="entry name" value="galU"/>
    <property type="match status" value="1"/>
</dbReference>
<sequence length="456" mass="50172">MMSHTKIRKAVFPVAGMGTRFLPATKASPKEMLPIVDKPLIQYAVEEAIAAGCTELVFITGRSKRTIEDHFDKAYELETELHLRQKDKLLTQIQNIIPANATCTFIRQAEALGLGHAILCSEPAIGNEPFAVILADDLIDAPQGALSQLLETYNQVGSSVIGTQVIPHELTEQYGIVETLQWQKLQRIHHIVEKPKPTDTVSSLAVVGRYILTPRIFDLLRMIGRGAGGEIQLTDAIAKLLEYEPVLAQNFIGKRFDCGSKLGYLEATVAFGLKHAETSEAFKALVKHYARHGVAAAPVIAPVSQPENVVHHQHQPGENEWVAEHEEDNEDIDINSALPMNNEDVAQLVNMLSAFMSSTNADDDEDEDDEEEEAEQVAQTVSQPENTVEQVNTVAEAQPEPQMVEQAIHHEPVADASSTETEETKAVGFQSLNNPYAFGARRYVPSNPNARPNVKP</sequence>
<evidence type="ECO:0000256" key="3">
    <source>
        <dbReference type="ARBA" id="ARBA00019048"/>
    </source>
</evidence>
<evidence type="ECO:0000256" key="4">
    <source>
        <dbReference type="ARBA" id="ARBA00022679"/>
    </source>
</evidence>
<reference evidence="11 12" key="2">
    <citation type="submission" date="2017-06" db="EMBL/GenBank/DDBJ databases">
        <authorList>
            <person name="Kim H.J."/>
            <person name="Triplett B.A."/>
        </authorList>
    </citation>
    <scope>NUCLEOTIDE SEQUENCE [LARGE SCALE GENOMIC DNA]</scope>
    <source>
        <strain evidence="11">Kingella_eburonensis</strain>
    </source>
</reference>
<dbReference type="GO" id="GO:0006011">
    <property type="term" value="P:UDP-alpha-D-glucose metabolic process"/>
    <property type="evidence" value="ECO:0007669"/>
    <property type="project" value="InterPro"/>
</dbReference>
<evidence type="ECO:0000313" key="12">
    <source>
        <dbReference type="Proteomes" id="UP000215450"/>
    </source>
</evidence>
<dbReference type="PANTHER" id="PTHR43197">
    <property type="entry name" value="UTP--GLUCOSE-1-PHOSPHATE URIDYLYLTRANSFERASE"/>
    <property type="match status" value="1"/>
</dbReference>
<comment type="similarity">
    <text evidence="1 7">Belongs to the UDPGP type 2 family.</text>
</comment>
<reference evidence="10" key="1">
    <citation type="submission" date="2017-05" db="EMBL/GenBank/DDBJ databases">
        <authorList>
            <person name="Song R."/>
            <person name="Chenine A.L."/>
            <person name="Ruprecht R.M."/>
        </authorList>
    </citation>
    <scope>NUCLEOTIDE SEQUENCE</scope>
    <source>
        <strain evidence="10">Kingella_eburonensis</strain>
    </source>
</reference>
<evidence type="ECO:0000313" key="10">
    <source>
        <dbReference type="EMBL" id="SMQ12543.1"/>
    </source>
</evidence>
<name>A0A238TBQ4_9NEIS</name>
<accession>A0A238TBQ4</accession>
<dbReference type="STRING" id="1522312.GCA_900177895_00136"/>
<dbReference type="InterPro" id="IPR029044">
    <property type="entry name" value="Nucleotide-diphossugar_trans"/>
</dbReference>
<comment type="catalytic activity">
    <reaction evidence="6 7">
        <text>alpha-D-glucose 1-phosphate + UTP + H(+) = UDP-alpha-D-glucose + diphosphate</text>
        <dbReference type="Rhea" id="RHEA:19889"/>
        <dbReference type="ChEBI" id="CHEBI:15378"/>
        <dbReference type="ChEBI" id="CHEBI:33019"/>
        <dbReference type="ChEBI" id="CHEBI:46398"/>
        <dbReference type="ChEBI" id="CHEBI:58601"/>
        <dbReference type="ChEBI" id="CHEBI:58885"/>
        <dbReference type="EC" id="2.7.7.9"/>
    </reaction>
</comment>
<dbReference type="SUPFAM" id="SSF53448">
    <property type="entry name" value="Nucleotide-diphospho-sugar transferases"/>
    <property type="match status" value="1"/>
</dbReference>
<evidence type="ECO:0000256" key="7">
    <source>
        <dbReference type="RuleBase" id="RU361259"/>
    </source>
</evidence>
<dbReference type="Gene3D" id="3.90.550.10">
    <property type="entry name" value="Spore Coat Polysaccharide Biosynthesis Protein SpsA, Chain A"/>
    <property type="match status" value="1"/>
</dbReference>